<protein>
    <submittedName>
        <fullName evidence="1">Uncharacterized protein</fullName>
    </submittedName>
</protein>
<dbReference type="KEGG" id="slim:SCL_1925"/>
<evidence type="ECO:0000313" key="1">
    <source>
        <dbReference type="EMBL" id="BAV34216.1"/>
    </source>
</evidence>
<dbReference type="RefSeq" id="WP_148665066.1">
    <property type="nucleotide sequence ID" value="NZ_AP014879.1"/>
</dbReference>
<evidence type="ECO:0000313" key="2">
    <source>
        <dbReference type="Proteomes" id="UP000243180"/>
    </source>
</evidence>
<organism evidence="1 2">
    <name type="scientific">Sulfuricaulis limicola</name>
    <dbReference type="NCBI Taxonomy" id="1620215"/>
    <lineage>
        <taxon>Bacteria</taxon>
        <taxon>Pseudomonadati</taxon>
        <taxon>Pseudomonadota</taxon>
        <taxon>Gammaproteobacteria</taxon>
        <taxon>Acidiferrobacterales</taxon>
        <taxon>Acidiferrobacteraceae</taxon>
        <taxon>Sulfuricaulis</taxon>
    </lineage>
</organism>
<dbReference type="Proteomes" id="UP000243180">
    <property type="component" value="Chromosome"/>
</dbReference>
<dbReference type="InParanoid" id="A0A1B4XHD3"/>
<sequence length="210" mass="22867">MKSAVIVVLVAVALNGCAMGGTYSVSEPYITETSEHRLDADGTFYADGIVYRVIPLNYKPGIDAVGPVLPLIPIMCCRNLDRSGQSFHVALYFYPQSEEFTLTPSGIMLDIDGKTLSPTAAGGPFPCAADEARHTKCTYQEQDLTTNDLSKPVQIRRGSYILAYPVMTPDPKQPFAIRIAGVHRKEQLLSAPQINFKGISHGSWFPFAGP</sequence>
<proteinExistence type="predicted"/>
<reference evidence="1 2" key="1">
    <citation type="submission" date="2015-05" db="EMBL/GenBank/DDBJ databases">
        <title>Complete genome sequence of a sulfur-oxidizing gammaproteobacterium strain HA5.</title>
        <authorList>
            <person name="Miura A."/>
            <person name="Kojima H."/>
            <person name="Fukui M."/>
        </authorList>
    </citation>
    <scope>NUCLEOTIDE SEQUENCE [LARGE SCALE GENOMIC DNA]</scope>
    <source>
        <strain evidence="1 2">HA5</strain>
    </source>
</reference>
<name>A0A1B4XHD3_9GAMM</name>
<accession>A0A1B4XHD3</accession>
<gene>
    <name evidence="1" type="ORF">SCL_1925</name>
</gene>
<dbReference type="EMBL" id="AP014879">
    <property type="protein sequence ID" value="BAV34216.1"/>
    <property type="molecule type" value="Genomic_DNA"/>
</dbReference>
<keyword evidence="2" id="KW-1185">Reference proteome</keyword>
<dbReference type="AlphaFoldDB" id="A0A1B4XHD3"/>